<protein>
    <submittedName>
        <fullName evidence="5">Hypertrehalosaemic neuropeptide</fullName>
    </submittedName>
</protein>
<dbReference type="AlphaFoldDB" id="A0A158TGE0"/>
<dbReference type="GO" id="GO:0005576">
    <property type="term" value="C:extracellular region"/>
    <property type="evidence" value="ECO:0007669"/>
    <property type="project" value="UniProtKB-SubCell"/>
</dbReference>
<dbReference type="OrthoDB" id="6151330at2759"/>
<accession>A0A158TGE0</accession>
<evidence type="ECO:0000256" key="4">
    <source>
        <dbReference type="SAM" id="SignalP"/>
    </source>
</evidence>
<name>A0A158TGE0_APLCA</name>
<keyword evidence="3 4" id="KW-0732">Signal</keyword>
<reference evidence="5" key="1">
    <citation type="submission" date="2010-03" db="EMBL/GenBank/DDBJ databases">
        <title>Identification of neuropeptides in Aplysia californica.</title>
        <authorList>
            <person name="Kohn A.B."/>
            <person name="Citarella M."/>
            <person name="Moroz L."/>
        </authorList>
    </citation>
    <scope>NUCLEOTIDE SEQUENCE</scope>
</reference>
<sequence>MESSSILLILVVLVIGTSTCLAQIHFSPDWGTGKRAVSTVTEKEIPLCWQIADKEIIDIMLLIQRTAKKLSSCLNTCPEL</sequence>
<organism evidence="5">
    <name type="scientific">Aplysia californica</name>
    <name type="common">California sea hare</name>
    <dbReference type="NCBI Taxonomy" id="6500"/>
    <lineage>
        <taxon>Eukaryota</taxon>
        <taxon>Metazoa</taxon>
        <taxon>Spiralia</taxon>
        <taxon>Lophotrochozoa</taxon>
        <taxon>Mollusca</taxon>
        <taxon>Gastropoda</taxon>
        <taxon>Heterobranchia</taxon>
        <taxon>Euthyneura</taxon>
        <taxon>Tectipleura</taxon>
        <taxon>Aplysiida</taxon>
        <taxon>Aplysioidea</taxon>
        <taxon>Aplysiidae</taxon>
        <taxon>Aplysia</taxon>
    </lineage>
</organism>
<evidence type="ECO:0000256" key="2">
    <source>
        <dbReference type="ARBA" id="ARBA00022525"/>
    </source>
</evidence>
<dbReference type="GO" id="GO:0005179">
    <property type="term" value="F:hormone activity"/>
    <property type="evidence" value="ECO:0007669"/>
    <property type="project" value="InterPro"/>
</dbReference>
<evidence type="ECO:0000313" key="5">
    <source>
        <dbReference type="EMBL" id="ADX20600.1"/>
    </source>
</evidence>
<evidence type="ECO:0000256" key="3">
    <source>
        <dbReference type="ARBA" id="ARBA00022729"/>
    </source>
</evidence>
<evidence type="ECO:0000256" key="1">
    <source>
        <dbReference type="ARBA" id="ARBA00004613"/>
    </source>
</evidence>
<comment type="subcellular location">
    <subcellularLocation>
        <location evidence="1">Secreted</location>
    </subcellularLocation>
</comment>
<dbReference type="InterPro" id="IPR010475">
    <property type="entry name" value="AKH/RPCH_hormone"/>
</dbReference>
<dbReference type="GO" id="GO:0007218">
    <property type="term" value="P:neuropeptide signaling pathway"/>
    <property type="evidence" value="ECO:0007669"/>
    <property type="project" value="UniProtKB-KW"/>
</dbReference>
<dbReference type="EMBL" id="GU973886">
    <property type="protein sequence ID" value="ADX20600.1"/>
    <property type="molecule type" value="mRNA"/>
</dbReference>
<feature type="chain" id="PRO_5007810711" evidence="4">
    <location>
        <begin position="23"/>
        <end position="80"/>
    </location>
</feature>
<proteinExistence type="evidence at transcript level"/>
<keyword evidence="5" id="KW-0527">Neuropeptide</keyword>
<feature type="signal peptide" evidence="4">
    <location>
        <begin position="1"/>
        <end position="22"/>
    </location>
</feature>
<keyword evidence="2" id="KW-0964">Secreted</keyword>
<dbReference type="Pfam" id="PF06377">
    <property type="entry name" value="Adipokin_hormo"/>
    <property type="match status" value="1"/>
</dbReference>